<sequence length="143" mass="16814">MIEIIYGTDALEGSCYIEILPDKYRGKCWNTSSIYFTGDNFGYMMPAFEKCYKPFDYFAFNEMDTDTWKLIMKELEVMKQNLINDPDPHSLKDVLGFPFVYSEEEFLENHQANIKQLISMISEFQTWIEEKSDSTQFISVLGM</sequence>
<organism evidence="1 2">
    <name type="scientific">Bacillus glycinifermentans</name>
    <dbReference type="NCBI Taxonomy" id="1664069"/>
    <lineage>
        <taxon>Bacteria</taxon>
        <taxon>Bacillati</taxon>
        <taxon>Bacillota</taxon>
        <taxon>Bacilli</taxon>
        <taxon>Bacillales</taxon>
        <taxon>Bacillaceae</taxon>
        <taxon>Bacillus</taxon>
    </lineage>
</organism>
<proteinExistence type="predicted"/>
<accession>A0AAJ3YX25</accession>
<evidence type="ECO:0008006" key="3">
    <source>
        <dbReference type="Google" id="ProtNLM"/>
    </source>
</evidence>
<protein>
    <recommendedName>
        <fullName evidence="3">DUF1877 family protein</fullName>
    </recommendedName>
</protein>
<evidence type="ECO:0000313" key="1">
    <source>
        <dbReference type="EMBL" id="QAT64658.1"/>
    </source>
</evidence>
<dbReference type="KEGG" id="bgy:BGLY_1306"/>
<dbReference type="EMBL" id="CP035232">
    <property type="protein sequence ID" value="QAT64658.1"/>
    <property type="molecule type" value="Genomic_DNA"/>
</dbReference>
<dbReference type="GeneID" id="82852403"/>
<reference evidence="1 2" key="1">
    <citation type="submission" date="2019-01" db="EMBL/GenBank/DDBJ databases">
        <title>Genome sequence of Bacillus glycinifermentans SRCM103574.</title>
        <authorList>
            <person name="Kong H.-J."/>
            <person name="Jeong S.-Y."/>
            <person name="Jeong D.-Y."/>
        </authorList>
    </citation>
    <scope>NUCLEOTIDE SEQUENCE [LARGE SCALE GENOMIC DNA]</scope>
    <source>
        <strain evidence="1 2">SRCM103574</strain>
    </source>
</reference>
<dbReference type="Proteomes" id="UP000288675">
    <property type="component" value="Chromosome"/>
</dbReference>
<dbReference type="AlphaFoldDB" id="A0AAJ3YX25"/>
<evidence type="ECO:0000313" key="2">
    <source>
        <dbReference type="Proteomes" id="UP000288675"/>
    </source>
</evidence>
<gene>
    <name evidence="1" type="ORF">EQZ20_06885</name>
</gene>
<name>A0AAJ3YX25_9BACI</name>
<dbReference type="RefSeq" id="WP_046131171.1">
    <property type="nucleotide sequence ID" value="NZ_CP035232.1"/>
</dbReference>